<comment type="subcellular location">
    <subcellularLocation>
        <location evidence="1 8">Cell membrane</location>
        <topology evidence="1 8">Multi-pass membrane protein</topology>
    </subcellularLocation>
</comment>
<evidence type="ECO:0000256" key="5">
    <source>
        <dbReference type="ARBA" id="ARBA00022692"/>
    </source>
</evidence>
<feature type="transmembrane region" description="Helical" evidence="8">
    <location>
        <begin position="93"/>
        <end position="111"/>
    </location>
</feature>
<evidence type="ECO:0000313" key="9">
    <source>
        <dbReference type="EMBL" id="RDB55801.1"/>
    </source>
</evidence>
<protein>
    <recommendedName>
        <fullName evidence="8">Probable membrane transporter protein</fullName>
    </recommendedName>
</protein>
<keyword evidence="4 8" id="KW-1003">Cell membrane</keyword>
<evidence type="ECO:0000256" key="2">
    <source>
        <dbReference type="ARBA" id="ARBA00009142"/>
    </source>
</evidence>
<dbReference type="GO" id="GO:0005886">
    <property type="term" value="C:plasma membrane"/>
    <property type="evidence" value="ECO:0007669"/>
    <property type="project" value="UniProtKB-SubCell"/>
</dbReference>
<evidence type="ECO:0000313" key="10">
    <source>
        <dbReference type="Proteomes" id="UP000253792"/>
    </source>
</evidence>
<dbReference type="PANTHER" id="PTHR30269">
    <property type="entry name" value="TRANSMEMBRANE PROTEIN YFCA"/>
    <property type="match status" value="1"/>
</dbReference>
<comment type="similarity">
    <text evidence="2 8">Belongs to the 4-toluene sulfonate uptake permease (TSUP) (TC 2.A.102) family.</text>
</comment>
<dbReference type="OrthoDB" id="554695at2"/>
<evidence type="ECO:0000256" key="3">
    <source>
        <dbReference type="ARBA" id="ARBA00022448"/>
    </source>
</evidence>
<dbReference type="InterPro" id="IPR002781">
    <property type="entry name" value="TM_pro_TauE-like"/>
</dbReference>
<keyword evidence="3" id="KW-0813">Transport</keyword>
<dbReference type="EMBL" id="PPTP01000004">
    <property type="protein sequence ID" value="RDB55801.1"/>
    <property type="molecule type" value="Genomic_DNA"/>
</dbReference>
<gene>
    <name evidence="9" type="ORF">C1880_06035</name>
</gene>
<feature type="transmembrane region" description="Helical" evidence="8">
    <location>
        <begin position="66"/>
        <end position="87"/>
    </location>
</feature>
<proteinExistence type="inferred from homology"/>
<dbReference type="AlphaFoldDB" id="A0A369L816"/>
<evidence type="ECO:0000256" key="8">
    <source>
        <dbReference type="RuleBase" id="RU363041"/>
    </source>
</evidence>
<reference evidence="9 10" key="1">
    <citation type="journal article" date="2018" name="Elife">
        <title>Discovery and characterization of a prevalent human gut bacterial enzyme sufficient for the inactivation of a family of plant toxins.</title>
        <authorList>
            <person name="Koppel N."/>
            <person name="Bisanz J.E."/>
            <person name="Pandelia M.E."/>
            <person name="Turnbaugh P.J."/>
            <person name="Balskus E.P."/>
        </authorList>
    </citation>
    <scope>NUCLEOTIDE SEQUENCE [LARGE SCALE GENOMIC DNA]</scope>
    <source>
        <strain evidence="10">anaerobia AP69FAA</strain>
    </source>
</reference>
<dbReference type="STRING" id="1034345.GCA_000236865_00764"/>
<dbReference type="Proteomes" id="UP000253792">
    <property type="component" value="Unassembled WGS sequence"/>
</dbReference>
<dbReference type="PANTHER" id="PTHR30269:SF0">
    <property type="entry name" value="MEMBRANE TRANSPORTER PROTEIN YFCA-RELATED"/>
    <property type="match status" value="1"/>
</dbReference>
<keyword evidence="7 8" id="KW-0472">Membrane</keyword>
<sequence>MLLVCLLVFLAGYVDAIAGGGGLISLPAYMIAGLPTHAAIATNKMSSTMGTTIATWHYAKSGYIQWKLAGVCVVLAVAGSTIGSNLVLITSDAFLRVFLLAVLPITAIYVMRSKSFGKQDKEPLSPKRTAALCALVAFCVGVYDGFYGPGTGTFLMLLLTGVAHLKLKSAAGITKAINLTTNVTALVVFLLHGQVLLILGLVAGAFNIVGNYLGSHSFSKNGGAVARPITIVVLVIFFAKVIWDFVA</sequence>
<dbReference type="Pfam" id="PF01925">
    <property type="entry name" value="TauE"/>
    <property type="match status" value="1"/>
</dbReference>
<evidence type="ECO:0000256" key="1">
    <source>
        <dbReference type="ARBA" id="ARBA00004651"/>
    </source>
</evidence>
<organism evidence="9 10">
    <name type="scientific">Senegalimassilia anaerobia</name>
    <dbReference type="NCBI Taxonomy" id="1473216"/>
    <lineage>
        <taxon>Bacteria</taxon>
        <taxon>Bacillati</taxon>
        <taxon>Actinomycetota</taxon>
        <taxon>Coriobacteriia</taxon>
        <taxon>Coriobacteriales</taxon>
        <taxon>Coriobacteriaceae</taxon>
        <taxon>Senegalimassilia</taxon>
    </lineage>
</organism>
<accession>A0A369L816</accession>
<dbReference type="InterPro" id="IPR052017">
    <property type="entry name" value="TSUP"/>
</dbReference>
<evidence type="ECO:0000256" key="6">
    <source>
        <dbReference type="ARBA" id="ARBA00022989"/>
    </source>
</evidence>
<keyword evidence="6 8" id="KW-1133">Transmembrane helix</keyword>
<comment type="caution">
    <text evidence="9">The sequence shown here is derived from an EMBL/GenBank/DDBJ whole genome shotgun (WGS) entry which is preliminary data.</text>
</comment>
<evidence type="ECO:0000256" key="7">
    <source>
        <dbReference type="ARBA" id="ARBA00023136"/>
    </source>
</evidence>
<keyword evidence="10" id="KW-1185">Reference proteome</keyword>
<feature type="transmembrane region" description="Helical" evidence="8">
    <location>
        <begin position="132"/>
        <end position="165"/>
    </location>
</feature>
<feature type="transmembrane region" description="Helical" evidence="8">
    <location>
        <begin position="185"/>
        <end position="213"/>
    </location>
</feature>
<feature type="transmembrane region" description="Helical" evidence="8">
    <location>
        <begin position="225"/>
        <end position="243"/>
    </location>
</feature>
<name>A0A369L816_9ACTN</name>
<keyword evidence="5 8" id="KW-0812">Transmembrane</keyword>
<evidence type="ECO:0000256" key="4">
    <source>
        <dbReference type="ARBA" id="ARBA00022475"/>
    </source>
</evidence>